<evidence type="ECO:0000313" key="3">
    <source>
        <dbReference type="Proteomes" id="UP000050525"/>
    </source>
</evidence>
<accession>A0A151PHL2</accession>
<gene>
    <name evidence="2" type="ORF">Y1Q_0019891</name>
</gene>
<reference evidence="2 3" key="1">
    <citation type="journal article" date="2012" name="Genome Biol.">
        <title>Sequencing three crocodilian genomes to illuminate the evolution of archosaurs and amniotes.</title>
        <authorList>
            <person name="St John J.A."/>
            <person name="Braun E.L."/>
            <person name="Isberg S.R."/>
            <person name="Miles L.G."/>
            <person name="Chong A.Y."/>
            <person name="Gongora J."/>
            <person name="Dalzell P."/>
            <person name="Moran C."/>
            <person name="Bed'hom B."/>
            <person name="Abzhanov A."/>
            <person name="Burgess S.C."/>
            <person name="Cooksey A.M."/>
            <person name="Castoe T.A."/>
            <person name="Crawford N.G."/>
            <person name="Densmore L.D."/>
            <person name="Drew J.C."/>
            <person name="Edwards S.V."/>
            <person name="Faircloth B.C."/>
            <person name="Fujita M.K."/>
            <person name="Greenwold M.J."/>
            <person name="Hoffmann F.G."/>
            <person name="Howard J.M."/>
            <person name="Iguchi T."/>
            <person name="Janes D.E."/>
            <person name="Khan S.Y."/>
            <person name="Kohno S."/>
            <person name="de Koning A.J."/>
            <person name="Lance S.L."/>
            <person name="McCarthy F.M."/>
            <person name="McCormack J.E."/>
            <person name="Merchant M.E."/>
            <person name="Peterson D.G."/>
            <person name="Pollock D.D."/>
            <person name="Pourmand N."/>
            <person name="Raney B.J."/>
            <person name="Roessler K.A."/>
            <person name="Sanford J.R."/>
            <person name="Sawyer R.H."/>
            <person name="Schmidt C.J."/>
            <person name="Triplett E.W."/>
            <person name="Tuberville T.D."/>
            <person name="Venegas-Anaya M."/>
            <person name="Howard J.T."/>
            <person name="Jarvis E.D."/>
            <person name="Guillette L.J.Jr."/>
            <person name="Glenn T.C."/>
            <person name="Green R.E."/>
            <person name="Ray D.A."/>
        </authorList>
    </citation>
    <scope>NUCLEOTIDE SEQUENCE [LARGE SCALE GENOMIC DNA]</scope>
    <source>
        <strain evidence="2">KSC_2009_1</strain>
    </source>
</reference>
<evidence type="ECO:0000256" key="1">
    <source>
        <dbReference type="SAM" id="MobiDB-lite"/>
    </source>
</evidence>
<keyword evidence="3" id="KW-1185">Reference proteome</keyword>
<protein>
    <submittedName>
        <fullName evidence="2">Uncharacterized protein</fullName>
    </submittedName>
</protein>
<feature type="region of interest" description="Disordered" evidence="1">
    <location>
        <begin position="1"/>
        <end position="23"/>
    </location>
</feature>
<dbReference type="AlphaFoldDB" id="A0A151PHL2"/>
<comment type="caution">
    <text evidence="2">The sequence shown here is derived from an EMBL/GenBank/DDBJ whole genome shotgun (WGS) entry which is preliminary data.</text>
</comment>
<evidence type="ECO:0000313" key="2">
    <source>
        <dbReference type="EMBL" id="KYO48394.1"/>
    </source>
</evidence>
<organism evidence="2 3">
    <name type="scientific">Alligator mississippiensis</name>
    <name type="common">American alligator</name>
    <dbReference type="NCBI Taxonomy" id="8496"/>
    <lineage>
        <taxon>Eukaryota</taxon>
        <taxon>Metazoa</taxon>
        <taxon>Chordata</taxon>
        <taxon>Craniata</taxon>
        <taxon>Vertebrata</taxon>
        <taxon>Euteleostomi</taxon>
        <taxon>Archelosauria</taxon>
        <taxon>Archosauria</taxon>
        <taxon>Crocodylia</taxon>
        <taxon>Alligatoridae</taxon>
        <taxon>Alligatorinae</taxon>
        <taxon>Alligator</taxon>
    </lineage>
</organism>
<dbReference type="EMBL" id="AKHW03000206">
    <property type="protein sequence ID" value="KYO48394.1"/>
    <property type="molecule type" value="Genomic_DNA"/>
</dbReference>
<proteinExistence type="predicted"/>
<name>A0A151PHL2_ALLMI</name>
<dbReference type="Proteomes" id="UP000050525">
    <property type="component" value="Unassembled WGS sequence"/>
</dbReference>
<sequence>MLSWEELGSRYSPGIAGDLSQNGVSESQSRVARLQLSISSTFASGKELVSCGSRSLKCIPRRFPCWRERRPGSLAPVQTAAF</sequence>